<keyword evidence="1" id="KW-0812">Transmembrane</keyword>
<evidence type="ECO:0000313" key="3">
    <source>
        <dbReference type="Proteomes" id="UP001183388"/>
    </source>
</evidence>
<gene>
    <name evidence="2" type="ORF">RM780_18810</name>
</gene>
<feature type="transmembrane region" description="Helical" evidence="1">
    <location>
        <begin position="218"/>
        <end position="239"/>
    </location>
</feature>
<accession>A0ABU2LBZ7</accession>
<dbReference type="Proteomes" id="UP001183388">
    <property type="component" value="Unassembled WGS sequence"/>
</dbReference>
<keyword evidence="1" id="KW-0472">Membrane</keyword>
<proteinExistence type="predicted"/>
<feature type="transmembrane region" description="Helical" evidence="1">
    <location>
        <begin position="185"/>
        <end position="206"/>
    </location>
</feature>
<keyword evidence="3" id="KW-1185">Reference proteome</keyword>
<protein>
    <submittedName>
        <fullName evidence="2">ABC transporter permease</fullName>
    </submittedName>
</protein>
<comment type="caution">
    <text evidence="2">The sequence shown here is derived from an EMBL/GenBank/DDBJ whole genome shotgun (WGS) entry which is preliminary data.</text>
</comment>
<reference evidence="3" key="1">
    <citation type="submission" date="2023-07" db="EMBL/GenBank/DDBJ databases">
        <title>30 novel species of actinomycetes from the DSMZ collection.</title>
        <authorList>
            <person name="Nouioui I."/>
        </authorList>
    </citation>
    <scope>NUCLEOTIDE SEQUENCE [LARGE SCALE GENOMIC DNA]</scope>
    <source>
        <strain evidence="3">DSM 44917</strain>
    </source>
</reference>
<sequence length="336" mass="35697">MRLPPLHPLRAPRLRPYLPAVVVALIVAAAAGLFAGSYTYAVKSPTPHRVPVAAVGEGTGPFLRTLHQRLGAELVVHRYARRPQAVDAVEAQRVFAIVRERGDRVDLDLASAAGASVAELLRSDARAAARALGADLRVRDLKPLEPGDPRGLSLFYITIAAVIVGFLGAVQLAANAPGLRRGERVACTAAYAALGALAIVAAVDWVLDAVRLPLPLSWGILALTMFTSGMVFTMFNALVGRWAILPTWVLMVMLGNPSSGGAVSWPLLPSFLGTIGRWLPPGASVNAQHTAVYFGGDLHPQPYLVLTAWSAACCTLFWTRRPRTAQDPAGHRPAGP</sequence>
<feature type="transmembrane region" description="Helical" evidence="1">
    <location>
        <begin position="153"/>
        <end position="173"/>
    </location>
</feature>
<name>A0ABU2LBZ7_9ACTN</name>
<evidence type="ECO:0000313" key="2">
    <source>
        <dbReference type="EMBL" id="MDT0308996.1"/>
    </source>
</evidence>
<dbReference type="EMBL" id="JAVREN010000029">
    <property type="protein sequence ID" value="MDT0308996.1"/>
    <property type="molecule type" value="Genomic_DNA"/>
</dbReference>
<keyword evidence="1" id="KW-1133">Transmembrane helix</keyword>
<evidence type="ECO:0000256" key="1">
    <source>
        <dbReference type="SAM" id="Phobius"/>
    </source>
</evidence>
<organism evidence="2 3">
    <name type="scientific">Streptomyces boetiae</name>
    <dbReference type="NCBI Taxonomy" id="3075541"/>
    <lineage>
        <taxon>Bacteria</taxon>
        <taxon>Bacillati</taxon>
        <taxon>Actinomycetota</taxon>
        <taxon>Actinomycetes</taxon>
        <taxon>Kitasatosporales</taxon>
        <taxon>Streptomycetaceae</taxon>
        <taxon>Streptomyces</taxon>
    </lineage>
</organism>
<feature type="transmembrane region" description="Helical" evidence="1">
    <location>
        <begin position="248"/>
        <end position="268"/>
    </location>
</feature>
<feature type="transmembrane region" description="Helical" evidence="1">
    <location>
        <begin position="20"/>
        <end position="41"/>
    </location>
</feature>